<dbReference type="HOGENOM" id="CLU_009276_1_0_1"/>
<dbReference type="InterPro" id="IPR001680">
    <property type="entry name" value="WD40_rpt"/>
</dbReference>
<dbReference type="PROSITE" id="PS50294">
    <property type="entry name" value="WD_REPEATS_REGION"/>
    <property type="match status" value="8"/>
</dbReference>
<dbReference type="PROSITE" id="PS00678">
    <property type="entry name" value="WD_REPEATS_1"/>
    <property type="match status" value="4"/>
</dbReference>
<dbReference type="InterPro" id="IPR013934">
    <property type="entry name" value="Utp13_C"/>
</dbReference>
<comment type="subcellular location">
    <subcellularLocation>
        <location evidence="1">Nucleus</location>
        <location evidence="1">Nucleolus</location>
    </subcellularLocation>
</comment>
<dbReference type="InParanoid" id="A7STS6"/>
<evidence type="ECO:0000313" key="9">
    <source>
        <dbReference type="Proteomes" id="UP000001593"/>
    </source>
</evidence>
<feature type="repeat" description="WD" evidence="5">
    <location>
        <begin position="401"/>
        <end position="435"/>
    </location>
</feature>
<dbReference type="CDD" id="cd00200">
    <property type="entry name" value="WD40"/>
    <property type="match status" value="2"/>
</dbReference>
<dbReference type="SMART" id="SM00320">
    <property type="entry name" value="WD40"/>
    <property type="match status" value="12"/>
</dbReference>
<dbReference type="GO" id="GO:0000480">
    <property type="term" value="P:endonucleolytic cleavage in 5'-ETS of tricistronic rRNA transcript (SSU-rRNA, 5.8S rRNA, LSU-rRNA)"/>
    <property type="evidence" value="ECO:0000318"/>
    <property type="project" value="GO_Central"/>
</dbReference>
<dbReference type="Gene3D" id="2.130.10.10">
    <property type="entry name" value="YVTN repeat-like/Quinoprotein amine dehydrogenase"/>
    <property type="match status" value="5"/>
</dbReference>
<evidence type="ECO:0000256" key="3">
    <source>
        <dbReference type="ARBA" id="ARBA00022737"/>
    </source>
</evidence>
<keyword evidence="4" id="KW-0539">Nucleus</keyword>
<dbReference type="Pfam" id="PF00400">
    <property type="entry name" value="WD40"/>
    <property type="match status" value="10"/>
</dbReference>
<dbReference type="PhylomeDB" id="A7STS6"/>
<feature type="repeat" description="WD" evidence="5">
    <location>
        <begin position="107"/>
        <end position="140"/>
    </location>
</feature>
<dbReference type="InterPro" id="IPR036322">
    <property type="entry name" value="WD40_repeat_dom_sf"/>
</dbReference>
<dbReference type="eggNOG" id="KOG0319">
    <property type="taxonomic scope" value="Eukaryota"/>
</dbReference>
<feature type="repeat" description="WD" evidence="5">
    <location>
        <begin position="496"/>
        <end position="537"/>
    </location>
</feature>
<dbReference type="GO" id="GO:0000472">
    <property type="term" value="P:endonucleolytic cleavage to generate mature 5'-end of SSU-rRNA from (SSU-rRNA, 5.8S rRNA, LSU-rRNA)"/>
    <property type="evidence" value="ECO:0000318"/>
    <property type="project" value="GO_Central"/>
</dbReference>
<dbReference type="PANTHER" id="PTHR19854">
    <property type="entry name" value="TRANSDUCIN BETA-LIKE 3"/>
    <property type="match status" value="1"/>
</dbReference>
<feature type="repeat" description="WD" evidence="5">
    <location>
        <begin position="64"/>
        <end position="105"/>
    </location>
</feature>
<dbReference type="FunFam" id="2.130.10.10:FF:000230">
    <property type="entry name" value="Transducin beta-like protein 3"/>
    <property type="match status" value="1"/>
</dbReference>
<dbReference type="OMA" id="PYVQRHF"/>
<feature type="domain" description="U3 small nucleolar RNA-associated protein 13 C-terminal" evidence="7">
    <location>
        <begin position="675"/>
        <end position="785"/>
    </location>
</feature>
<evidence type="ECO:0000256" key="1">
    <source>
        <dbReference type="ARBA" id="ARBA00004604"/>
    </source>
</evidence>
<evidence type="ECO:0000259" key="7">
    <source>
        <dbReference type="Pfam" id="PF08625"/>
    </source>
</evidence>
<feature type="repeat" description="WD" evidence="5">
    <location>
        <begin position="149"/>
        <end position="192"/>
    </location>
</feature>
<evidence type="ECO:0000256" key="4">
    <source>
        <dbReference type="ARBA" id="ARBA00023242"/>
    </source>
</evidence>
<feature type="repeat" description="WD" evidence="5">
    <location>
        <begin position="538"/>
        <end position="579"/>
    </location>
</feature>
<proteinExistence type="predicted"/>
<dbReference type="STRING" id="45351.A7STS6"/>
<feature type="region of interest" description="Disordered" evidence="6">
    <location>
        <begin position="888"/>
        <end position="916"/>
    </location>
</feature>
<keyword evidence="9" id="KW-1185">Reference proteome</keyword>
<dbReference type="InterPro" id="IPR019775">
    <property type="entry name" value="WD40_repeat_CS"/>
</dbReference>
<dbReference type="InterPro" id="IPR020472">
    <property type="entry name" value="WD40_PAC1"/>
</dbReference>
<keyword evidence="3" id="KW-0677">Repeat</keyword>
<dbReference type="SUPFAM" id="SSF50978">
    <property type="entry name" value="WD40 repeat-like"/>
    <property type="match status" value="2"/>
</dbReference>
<dbReference type="GO" id="GO:0034511">
    <property type="term" value="F:U3 snoRNA binding"/>
    <property type="evidence" value="ECO:0000318"/>
    <property type="project" value="GO_Central"/>
</dbReference>
<dbReference type="Proteomes" id="UP000001593">
    <property type="component" value="Unassembled WGS sequence"/>
</dbReference>
<evidence type="ECO:0000256" key="5">
    <source>
        <dbReference type="PROSITE-ProRule" id="PRU00221"/>
    </source>
</evidence>
<dbReference type="EMBL" id="DS469801">
    <property type="protein sequence ID" value="EDO32893.1"/>
    <property type="molecule type" value="Genomic_DNA"/>
</dbReference>
<accession>A7STS6</accession>
<dbReference type="GO" id="GO:0030686">
    <property type="term" value="C:90S preribosome"/>
    <property type="evidence" value="ECO:0000318"/>
    <property type="project" value="GO_Central"/>
</dbReference>
<dbReference type="PANTHER" id="PTHR19854:SF15">
    <property type="entry name" value="TRANSDUCIN BETA-LIKE PROTEIN 3"/>
    <property type="match status" value="1"/>
</dbReference>
<keyword evidence="2 5" id="KW-0853">WD repeat</keyword>
<sequence>MTQGETVETASPKLKTNYEVSSKIEAFYTGGKVQFSGDEEYLFCSCTDKVQVLHVESGKVIHSLKEESDIISCFAASPDDEFLVTAGKNLLLRQWDWRNGMQTKTWKAVHVAPVSSMCFDASSTLLATGSSDSTIKVWDIIKQYYTHSLKGSTGVVSLVKFHPDPKVLQLFSTSDDCKIRVWDLVKSRCLCVLENHFSVVTSLAFDPSHSTMISSSRDKVLNIWDMADMLTPNRRPPRTIPCFEGVESVEFLPKGLSSKVCEKKDEQYFVTAGNKGRLCFWSLKSGQLVHKLVVVENMSDDSGLQQLLVHATLCRKRNVVMVITHDQNILMYDLENFKKLKQFSMRDTVNLLRIPHWQFVGYNDEILDMSFAGKTNDHLAVVTNSNQLRLYNLETLDCRMVEGHSKMILCLDVCADGTKIVTGSKDHTVRVWDVSDCSNPRCLAVGNGHTHAVSGVAWSRTSQRFVISCSQDLTIKVWEATKKAAEESSMFVKMTVKAHDKDINSVAVSPNDKLVVTGSQDKTAKVWRIADGILMGVARGHKRGVWCAQFSPFDKCIATASGDSTIKIWSLTDYTCVKTFEGHSNSVLKVVFISNGMQLITSGTDGLVKLWTIKTNECVQTFDEHQDKVWAIAVNKSQNAFCSGGADSAITLWKDVTQEERHKAQQEAEDVILKEQKLSNLVHDKRYSEAISLAISLEKPFRVLNVIKDMLTAENGIQEINTTLRSLRPDQIDMILKFIVEWNTNAKNTLASQTVMSIILRSTSPYELIDRPNMKDTIEALLPYTGMVYQTWYIRHGISGMVYQTWYIRHGISGMVNQTWYIRRERHLKRINRLLQWREFSDDTFGIVCEVQAITSVLFPFISLKQSEFIEYTWQRMRLSSSLDTVRTHASPSGVMEGETGKPGNKRLAENNNDNNVAVEKEYTINAEELHGTGGTIDDRDAMEGGKGEVYISQIEEENENGNEGENAIPPEIPPDQDNTKTEKKKRPVHEYELSPTSNKKPKKEPPGDTKQPKSKTTRPSPPREKTKNVKRRTRTS</sequence>
<dbReference type="PRINTS" id="PR00320">
    <property type="entry name" value="GPROTEINBRPT"/>
</dbReference>
<name>A7STS6_NEMVE</name>
<protein>
    <recommendedName>
        <fullName evidence="7">U3 small nucleolar RNA-associated protein 13 C-terminal domain-containing protein</fullName>
    </recommendedName>
</protein>
<organism evidence="8 9">
    <name type="scientific">Nematostella vectensis</name>
    <name type="common">Starlet sea anemone</name>
    <dbReference type="NCBI Taxonomy" id="45351"/>
    <lineage>
        <taxon>Eukaryota</taxon>
        <taxon>Metazoa</taxon>
        <taxon>Cnidaria</taxon>
        <taxon>Anthozoa</taxon>
        <taxon>Hexacorallia</taxon>
        <taxon>Actiniaria</taxon>
        <taxon>Edwardsiidae</taxon>
        <taxon>Nematostella</taxon>
    </lineage>
</organism>
<feature type="repeat" description="WD" evidence="5">
    <location>
        <begin position="446"/>
        <end position="488"/>
    </location>
</feature>
<evidence type="ECO:0000256" key="2">
    <source>
        <dbReference type="ARBA" id="ARBA00022574"/>
    </source>
</evidence>
<dbReference type="GO" id="GO:0032040">
    <property type="term" value="C:small-subunit processome"/>
    <property type="evidence" value="ECO:0007669"/>
    <property type="project" value="InterPro"/>
</dbReference>
<dbReference type="PROSITE" id="PS50082">
    <property type="entry name" value="WD_REPEATS_2"/>
    <property type="match status" value="10"/>
</dbReference>
<feature type="repeat" description="WD" evidence="5">
    <location>
        <begin position="193"/>
        <end position="226"/>
    </location>
</feature>
<feature type="repeat" description="WD" evidence="5">
    <location>
        <begin position="622"/>
        <end position="654"/>
    </location>
</feature>
<dbReference type="Pfam" id="PF08625">
    <property type="entry name" value="Utp13"/>
    <property type="match status" value="1"/>
</dbReference>
<evidence type="ECO:0000313" key="8">
    <source>
        <dbReference type="EMBL" id="EDO32893.1"/>
    </source>
</evidence>
<feature type="repeat" description="WD" evidence="5">
    <location>
        <begin position="580"/>
        <end position="621"/>
    </location>
</feature>
<reference evidence="8 9" key="1">
    <citation type="journal article" date="2007" name="Science">
        <title>Sea anemone genome reveals ancestral eumetazoan gene repertoire and genomic organization.</title>
        <authorList>
            <person name="Putnam N.H."/>
            <person name="Srivastava M."/>
            <person name="Hellsten U."/>
            <person name="Dirks B."/>
            <person name="Chapman J."/>
            <person name="Salamov A."/>
            <person name="Terry A."/>
            <person name="Shapiro H."/>
            <person name="Lindquist E."/>
            <person name="Kapitonov V.V."/>
            <person name="Jurka J."/>
            <person name="Genikhovich G."/>
            <person name="Grigoriev I.V."/>
            <person name="Lucas S.M."/>
            <person name="Steele R.E."/>
            <person name="Finnerty J.R."/>
            <person name="Technau U."/>
            <person name="Martindale M.Q."/>
            <person name="Rokhsar D.S."/>
        </authorList>
    </citation>
    <scope>NUCLEOTIDE SEQUENCE [LARGE SCALE GENOMIC DNA]</scope>
    <source>
        <strain evidence="9">CH2 X CH6</strain>
    </source>
</reference>
<gene>
    <name evidence="8" type="ORF">NEMVEDRAFT_v1g217387</name>
</gene>
<feature type="region of interest" description="Disordered" evidence="6">
    <location>
        <begin position="958"/>
        <end position="1037"/>
    </location>
</feature>
<dbReference type="GO" id="GO:0005730">
    <property type="term" value="C:nucleolus"/>
    <property type="evidence" value="ECO:0000318"/>
    <property type="project" value="GO_Central"/>
</dbReference>
<dbReference type="InterPro" id="IPR015943">
    <property type="entry name" value="WD40/YVTN_repeat-like_dom_sf"/>
</dbReference>
<evidence type="ECO:0000256" key="6">
    <source>
        <dbReference type="SAM" id="MobiDB-lite"/>
    </source>
</evidence>
<dbReference type="AlphaFoldDB" id="A7STS6"/>